<dbReference type="SUPFAM" id="SSF55008">
    <property type="entry name" value="HMA, heavy metal-associated domain"/>
    <property type="match status" value="4"/>
</dbReference>
<feature type="transmembrane region" description="Helical" evidence="15">
    <location>
        <begin position="780"/>
        <end position="808"/>
    </location>
</feature>
<evidence type="ECO:0000256" key="12">
    <source>
        <dbReference type="ARBA" id="ARBA00023008"/>
    </source>
</evidence>
<dbReference type="SFLD" id="SFLDF00027">
    <property type="entry name" value="p-type_atpase"/>
    <property type="match status" value="1"/>
</dbReference>
<dbReference type="PROSITE" id="PS50846">
    <property type="entry name" value="HMA_2"/>
    <property type="match status" value="3"/>
</dbReference>
<feature type="domain" description="HMA" evidence="17">
    <location>
        <begin position="271"/>
        <end position="336"/>
    </location>
</feature>
<dbReference type="GO" id="GO:0055070">
    <property type="term" value="P:copper ion homeostasis"/>
    <property type="evidence" value="ECO:0007669"/>
    <property type="project" value="TreeGrafter"/>
</dbReference>
<evidence type="ECO:0000256" key="5">
    <source>
        <dbReference type="ARBA" id="ARBA00022723"/>
    </source>
</evidence>
<dbReference type="Pfam" id="PF00403">
    <property type="entry name" value="HMA"/>
    <property type="match status" value="3"/>
</dbReference>
<feature type="transmembrane region" description="Helical" evidence="15">
    <location>
        <begin position="1135"/>
        <end position="1156"/>
    </location>
</feature>
<evidence type="ECO:0000313" key="19">
    <source>
        <dbReference type="Proteomes" id="UP000754883"/>
    </source>
</evidence>
<dbReference type="Gene3D" id="3.30.70.100">
    <property type="match status" value="3"/>
</dbReference>
<comment type="subcellular location">
    <subcellularLocation>
        <location evidence="1">Endomembrane system</location>
        <topology evidence="1">Multi-pass membrane protein</topology>
    </subcellularLocation>
    <subcellularLocation>
        <location evidence="15">Membrane</location>
    </subcellularLocation>
</comment>
<dbReference type="Gene3D" id="2.70.150.10">
    <property type="entry name" value="Calcium-transporting ATPase, cytoplasmic transduction domain A"/>
    <property type="match status" value="1"/>
</dbReference>
<dbReference type="InterPro" id="IPR036163">
    <property type="entry name" value="HMA_dom_sf"/>
</dbReference>
<comment type="similarity">
    <text evidence="2 15">Belongs to the cation transport ATPase (P-type) (TC 3.A.3) family. Type IB subfamily.</text>
</comment>
<evidence type="ECO:0000256" key="7">
    <source>
        <dbReference type="ARBA" id="ARBA00022741"/>
    </source>
</evidence>
<feature type="transmembrane region" description="Helical" evidence="15">
    <location>
        <begin position="738"/>
        <end position="760"/>
    </location>
</feature>
<keyword evidence="19" id="KW-1185">Reference proteome</keyword>
<organism evidence="18 19">
    <name type="scientific">Clonostachys byssicola</name>
    <dbReference type="NCBI Taxonomy" id="160290"/>
    <lineage>
        <taxon>Eukaryota</taxon>
        <taxon>Fungi</taxon>
        <taxon>Dikarya</taxon>
        <taxon>Ascomycota</taxon>
        <taxon>Pezizomycotina</taxon>
        <taxon>Sordariomycetes</taxon>
        <taxon>Hypocreomycetidae</taxon>
        <taxon>Hypocreales</taxon>
        <taxon>Bionectriaceae</taxon>
        <taxon>Clonostachys</taxon>
    </lineage>
</organism>
<dbReference type="Pfam" id="PF00702">
    <property type="entry name" value="Hydrolase"/>
    <property type="match status" value="1"/>
</dbReference>
<dbReference type="InterPro" id="IPR008250">
    <property type="entry name" value="ATPase_P-typ_transduc_dom_A_sf"/>
</dbReference>
<dbReference type="InterPro" id="IPR001757">
    <property type="entry name" value="P_typ_ATPase"/>
</dbReference>
<dbReference type="InterPro" id="IPR044492">
    <property type="entry name" value="P_typ_ATPase_HD_dom"/>
</dbReference>
<keyword evidence="6" id="KW-0677">Repeat</keyword>
<dbReference type="Gene3D" id="3.40.50.1000">
    <property type="entry name" value="HAD superfamily/HAD-like"/>
    <property type="match status" value="1"/>
</dbReference>
<dbReference type="PANTHER" id="PTHR43520">
    <property type="entry name" value="ATP7, ISOFORM B"/>
    <property type="match status" value="1"/>
</dbReference>
<protein>
    <recommendedName>
        <fullName evidence="17">HMA domain-containing protein</fullName>
    </recommendedName>
</protein>
<feature type="domain" description="HMA" evidence="17">
    <location>
        <begin position="16"/>
        <end position="81"/>
    </location>
</feature>
<evidence type="ECO:0000256" key="16">
    <source>
        <dbReference type="SAM" id="MobiDB-lite"/>
    </source>
</evidence>
<dbReference type="OrthoDB" id="432719at2759"/>
<feature type="transmembrane region" description="Helical" evidence="15">
    <location>
        <begin position="578"/>
        <end position="597"/>
    </location>
</feature>
<dbReference type="SFLD" id="SFLDS00003">
    <property type="entry name" value="Haloacid_Dehalogenase"/>
    <property type="match status" value="1"/>
</dbReference>
<keyword evidence="4 15" id="KW-0812">Transmembrane</keyword>
<name>A0A9N9XUF0_9HYPO</name>
<keyword evidence="7 15" id="KW-0547">Nucleotide-binding</keyword>
<dbReference type="AlphaFoldDB" id="A0A9N9XUF0"/>
<evidence type="ECO:0000256" key="14">
    <source>
        <dbReference type="ARBA" id="ARBA00023136"/>
    </source>
</evidence>
<feature type="transmembrane region" description="Helical" evidence="15">
    <location>
        <begin position="448"/>
        <end position="473"/>
    </location>
</feature>
<dbReference type="InterPro" id="IPR023214">
    <property type="entry name" value="HAD_sf"/>
</dbReference>
<keyword evidence="8 15" id="KW-0067">ATP-binding</keyword>
<dbReference type="InterPro" id="IPR023299">
    <property type="entry name" value="ATPase_P-typ_cyto_dom_N"/>
</dbReference>
<keyword evidence="13" id="KW-0406">Ion transport</keyword>
<proteinExistence type="inferred from homology"/>
<evidence type="ECO:0000256" key="6">
    <source>
        <dbReference type="ARBA" id="ARBA00022737"/>
    </source>
</evidence>
<dbReference type="PROSITE" id="PS01047">
    <property type="entry name" value="HMA_1"/>
    <property type="match status" value="2"/>
</dbReference>
<dbReference type="GO" id="GO:0016020">
    <property type="term" value="C:membrane"/>
    <property type="evidence" value="ECO:0007669"/>
    <property type="project" value="UniProtKB-SubCell"/>
</dbReference>
<dbReference type="PANTHER" id="PTHR43520:SF32">
    <property type="entry name" value="COPPER RESISTANCE P-TYPE ATPASE (EUROFUNG)"/>
    <property type="match status" value="1"/>
</dbReference>
<dbReference type="NCBIfam" id="TIGR01525">
    <property type="entry name" value="ATPase-IB_hvy"/>
    <property type="match status" value="1"/>
</dbReference>
<dbReference type="InterPro" id="IPR018303">
    <property type="entry name" value="ATPase_P-typ_P_site"/>
</dbReference>
<sequence>MLVPSKAVAGAANPVTTTTFLIPSIHCSTCASFIETLIRQINPNTSVETSIISHTVSIRHDGSADIKKMVRALGDAGYEVDTVAVGPEAQAKLRCSSKAAPADDDFALGRLFTSVPKPWGFIGRARQERARSQHVNHCSECRSKLVSSPPTTTHDDKEVSEEKGGRPFVVIESSSAPLDLYQATLTIDGMTCSSCVGNVTESLLSQSWVEAADVGLLTRSATVRFHGGPDKAQTISDIIEDAGYDATLEHVERVISDHPQSTSRDASSNTWRAELSIGGMSCSSCVGSITQAVEELTWVETVHVNLLTSSATIVFQDRSHLDELVSTITDAGYTAKLSDLVNLNDDTTSQGQVRTVQVRINGMYCEHCPERVLAALENHASQVDVDEAPSLQNPIMTVSYIPNVPTLTIRTILATIAEADETLKPIIYHPPTIEERAQQMQARSRRRLLFRLLLSVAAAIPGLIIGIVFMTLVSKDDPNRMYLMERINGVSRGELALLIASTPVYFFSADIFHRRAIKEIYAMWKPGSHVPLLRRFYRFGSMDMLVSFATTIAYFASVAELIITATNQDSHHHMPERMPYFDSVIFLTMFLLAGRMIEAYSKAKTGEAVTQLGNLRPKEALLVTPSSQDQGDTQLSTVPVDTLESGDSVVVVHGGSPPWDGILLDSTADFAESSLTGESRPVHKSMGDEIYSGTINKGAPITMRIHGAAGKSLLDNIIHVVREGQSKRAPIERVADTVTGYFVPFVTLVAIAVWLTWLGLGVSGRLPDDYKDTLVGGWPFWSLQFAIAVFVIACPCGIGLAAPTALFVGGGLAARHGILAKGGGEAFQEASGIDVIVFDKTGTLTEGGDLKLVDHVVLVESAERWGEDALLAYVGEVERNSSHPLGKALVDFCEEKGLKGSPPQQVDEMPGKGMKATFLDTESLNKVEILVGNETLMTDHGVKFSQTTIDTLDGWKEQAKSVVLVAARDVNADDEWVPAAIFSASDPIRPESKSVVEALRARGVDVWMISGDNAKTALAVGAMVAIEPDHIIAGVLPEQKADKIKYLQGSQPKKQGGFLANLSGRTRSRAVVAMVGDGVNDSPALTAADVGIAIGAGSDVAISAAEFVLIKSDLNSLLTLVQLSRAVFRRVMFNFAWAGIYNLVALPIAAGVIYPVRSNGSYTRLDPVWASLAMALSSLSVICSSLLLRTTLPLVGFRNTVVSGSSSKN</sequence>
<keyword evidence="11 15" id="KW-1133">Transmembrane helix</keyword>
<evidence type="ECO:0000256" key="10">
    <source>
        <dbReference type="ARBA" id="ARBA00022967"/>
    </source>
</evidence>
<dbReference type="InterPro" id="IPR059000">
    <property type="entry name" value="ATPase_P-type_domA"/>
</dbReference>
<evidence type="ECO:0000256" key="13">
    <source>
        <dbReference type="ARBA" id="ARBA00023065"/>
    </source>
</evidence>
<reference evidence="18" key="1">
    <citation type="submission" date="2021-10" db="EMBL/GenBank/DDBJ databases">
        <authorList>
            <person name="Piombo E."/>
        </authorList>
    </citation>
    <scope>NUCLEOTIDE SEQUENCE</scope>
</reference>
<dbReference type="FunFam" id="3.30.70.100:FF:000001">
    <property type="entry name" value="ATPase copper transporting beta"/>
    <property type="match status" value="2"/>
</dbReference>
<dbReference type="InterPro" id="IPR023298">
    <property type="entry name" value="ATPase_P-typ_TM_dom_sf"/>
</dbReference>
<evidence type="ECO:0000259" key="17">
    <source>
        <dbReference type="PROSITE" id="PS50846"/>
    </source>
</evidence>
<dbReference type="Proteomes" id="UP000754883">
    <property type="component" value="Unassembled WGS sequence"/>
</dbReference>
<dbReference type="NCBIfam" id="TIGR01494">
    <property type="entry name" value="ATPase_P-type"/>
    <property type="match status" value="2"/>
</dbReference>
<dbReference type="SUPFAM" id="SSF81653">
    <property type="entry name" value="Calcium ATPase, transduction domain A"/>
    <property type="match status" value="1"/>
</dbReference>
<dbReference type="GO" id="GO:0005507">
    <property type="term" value="F:copper ion binding"/>
    <property type="evidence" value="ECO:0007669"/>
    <property type="project" value="InterPro"/>
</dbReference>
<dbReference type="InterPro" id="IPR027256">
    <property type="entry name" value="P-typ_ATPase_IB"/>
</dbReference>
<dbReference type="EMBL" id="CABFNO020000839">
    <property type="protein sequence ID" value="CAG9962907.1"/>
    <property type="molecule type" value="Genomic_DNA"/>
</dbReference>
<evidence type="ECO:0000256" key="3">
    <source>
        <dbReference type="ARBA" id="ARBA00022448"/>
    </source>
</evidence>
<dbReference type="InterPro" id="IPR017969">
    <property type="entry name" value="Heavy-metal-associated_CS"/>
</dbReference>
<dbReference type="Gene3D" id="3.40.1110.10">
    <property type="entry name" value="Calcium-transporting ATPase, cytoplasmic domain N"/>
    <property type="match status" value="1"/>
</dbReference>
<keyword evidence="5 15" id="KW-0479">Metal-binding</keyword>
<feature type="compositionally biased region" description="Basic and acidic residues" evidence="16">
    <location>
        <begin position="153"/>
        <end position="164"/>
    </location>
</feature>
<accession>A0A9N9XUF0</accession>
<dbReference type="GO" id="GO:0043682">
    <property type="term" value="F:P-type divalent copper transporter activity"/>
    <property type="evidence" value="ECO:0007669"/>
    <property type="project" value="TreeGrafter"/>
</dbReference>
<evidence type="ECO:0000313" key="18">
    <source>
        <dbReference type="EMBL" id="CAG9962907.1"/>
    </source>
</evidence>
<dbReference type="GO" id="GO:0016887">
    <property type="term" value="F:ATP hydrolysis activity"/>
    <property type="evidence" value="ECO:0007669"/>
    <property type="project" value="InterPro"/>
</dbReference>
<dbReference type="GO" id="GO:0005524">
    <property type="term" value="F:ATP binding"/>
    <property type="evidence" value="ECO:0007669"/>
    <property type="project" value="UniProtKB-UniRule"/>
</dbReference>
<dbReference type="FunFam" id="2.70.150.10:FF:000068">
    <property type="entry name" value="Copper resistance-associated P-type ATPase"/>
    <property type="match status" value="1"/>
</dbReference>
<gene>
    <name evidence="18" type="ORF">CBYS24578_00018174</name>
</gene>
<feature type="transmembrane region" description="Helical" evidence="15">
    <location>
        <begin position="1168"/>
        <end position="1188"/>
    </location>
</feature>
<comment type="caution">
    <text evidence="18">The sequence shown here is derived from an EMBL/GenBank/DDBJ whole genome shotgun (WGS) entry which is preliminary data.</text>
</comment>
<keyword evidence="9" id="KW-0460">Magnesium</keyword>
<dbReference type="PRINTS" id="PR00119">
    <property type="entry name" value="CATATPASE"/>
</dbReference>
<keyword evidence="14 15" id="KW-0472">Membrane</keyword>
<evidence type="ECO:0000256" key="8">
    <source>
        <dbReference type="ARBA" id="ARBA00022840"/>
    </source>
</evidence>
<evidence type="ECO:0000256" key="9">
    <source>
        <dbReference type="ARBA" id="ARBA00022842"/>
    </source>
</evidence>
<feature type="region of interest" description="Disordered" evidence="16">
    <location>
        <begin position="142"/>
        <end position="164"/>
    </location>
</feature>
<evidence type="ECO:0000256" key="15">
    <source>
        <dbReference type="RuleBase" id="RU362081"/>
    </source>
</evidence>
<keyword evidence="3" id="KW-0813">Transport</keyword>
<dbReference type="Pfam" id="PF00122">
    <property type="entry name" value="E1-E2_ATPase"/>
    <property type="match status" value="1"/>
</dbReference>
<dbReference type="CDD" id="cd02094">
    <property type="entry name" value="P-type_ATPase_Cu-like"/>
    <property type="match status" value="1"/>
</dbReference>
<keyword evidence="10" id="KW-1278">Translocase</keyword>
<dbReference type="SUPFAM" id="SSF81660">
    <property type="entry name" value="Metal cation-transporting ATPase, ATP-binding domain N"/>
    <property type="match status" value="1"/>
</dbReference>
<dbReference type="InterPro" id="IPR006121">
    <property type="entry name" value="HMA_dom"/>
</dbReference>
<dbReference type="NCBIfam" id="TIGR00003">
    <property type="entry name" value="copper ion binding protein"/>
    <property type="match status" value="1"/>
</dbReference>
<dbReference type="SFLD" id="SFLDG00002">
    <property type="entry name" value="C1.7:_P-type_atpase_like"/>
    <property type="match status" value="1"/>
</dbReference>
<evidence type="ECO:0000256" key="4">
    <source>
        <dbReference type="ARBA" id="ARBA00022692"/>
    </source>
</evidence>
<feature type="domain" description="HMA" evidence="17">
    <location>
        <begin position="181"/>
        <end position="247"/>
    </location>
</feature>
<keyword evidence="12" id="KW-0186">Copper</keyword>
<feature type="transmembrane region" description="Helical" evidence="15">
    <location>
        <begin position="544"/>
        <end position="566"/>
    </location>
</feature>
<evidence type="ECO:0000256" key="1">
    <source>
        <dbReference type="ARBA" id="ARBA00004127"/>
    </source>
</evidence>
<dbReference type="InterPro" id="IPR036412">
    <property type="entry name" value="HAD-like_sf"/>
</dbReference>
<dbReference type="CDD" id="cd00371">
    <property type="entry name" value="HMA"/>
    <property type="match status" value="4"/>
</dbReference>
<dbReference type="PROSITE" id="PS00154">
    <property type="entry name" value="ATPASE_E1_E2"/>
    <property type="match status" value="1"/>
</dbReference>
<dbReference type="InterPro" id="IPR006122">
    <property type="entry name" value="HMA_Cu_ion-bd"/>
</dbReference>
<dbReference type="SUPFAM" id="SSF81665">
    <property type="entry name" value="Calcium ATPase, transmembrane domain M"/>
    <property type="match status" value="1"/>
</dbReference>
<dbReference type="SUPFAM" id="SSF56784">
    <property type="entry name" value="HAD-like"/>
    <property type="match status" value="1"/>
</dbReference>
<evidence type="ECO:0000256" key="2">
    <source>
        <dbReference type="ARBA" id="ARBA00006024"/>
    </source>
</evidence>
<evidence type="ECO:0000256" key="11">
    <source>
        <dbReference type="ARBA" id="ARBA00022989"/>
    </source>
</evidence>